<evidence type="ECO:0000313" key="4">
    <source>
        <dbReference type="Proteomes" id="UP000664034"/>
    </source>
</evidence>
<comment type="caution">
    <text evidence="3">The sequence shown here is derived from an EMBL/GenBank/DDBJ whole genome shotgun (WGS) entry which is preliminary data.</text>
</comment>
<name>A0A939GKK0_9BACT</name>
<organism evidence="3 4">
    <name type="scientific">Fibrella rubiginis</name>
    <dbReference type="NCBI Taxonomy" id="2817060"/>
    <lineage>
        <taxon>Bacteria</taxon>
        <taxon>Pseudomonadati</taxon>
        <taxon>Bacteroidota</taxon>
        <taxon>Cytophagia</taxon>
        <taxon>Cytophagales</taxon>
        <taxon>Spirosomataceae</taxon>
        <taxon>Fibrella</taxon>
    </lineage>
</organism>
<dbReference type="Proteomes" id="UP000664034">
    <property type="component" value="Unassembled WGS sequence"/>
</dbReference>
<reference evidence="3" key="1">
    <citation type="submission" date="2021-03" db="EMBL/GenBank/DDBJ databases">
        <title>Fibrella sp. HMF5335 genome sequencing and assembly.</title>
        <authorList>
            <person name="Kang H."/>
            <person name="Kim H."/>
            <person name="Bae S."/>
            <person name="Joh K."/>
        </authorList>
    </citation>
    <scope>NUCLEOTIDE SEQUENCE</scope>
    <source>
        <strain evidence="3">HMF5335</strain>
    </source>
</reference>
<proteinExistence type="predicted"/>
<evidence type="ECO:0008006" key="5">
    <source>
        <dbReference type="Google" id="ProtNLM"/>
    </source>
</evidence>
<feature type="region of interest" description="Disordered" evidence="1">
    <location>
        <begin position="211"/>
        <end position="234"/>
    </location>
</feature>
<keyword evidence="2" id="KW-0732">Signal</keyword>
<dbReference type="EMBL" id="JAFMYV010000011">
    <property type="protein sequence ID" value="MBO0938969.1"/>
    <property type="molecule type" value="Genomic_DNA"/>
</dbReference>
<sequence length="234" mass="26712">MKHVFLLLLIWSLSLTAAWGSNDVWNNGYVTLPDGQRIEGQLNYNWKAEVLRVKISDGTAKAYSASRVRSFAYFDDEQNLLRRFSAIAFAGPDDTRRFVFMEECTVGKLSVYRRLHHAHEFIKMGRPSLFGSDREMIKDYDNFDYIVLDDTQVTDLQHFSTDLWPQMQSEFSGPLGDYVKTRQLDITSTVAKLMLINQYNYLKIKADENAVATEEETPESGSVEPAAGINSAQE</sequence>
<accession>A0A939GKK0</accession>
<gene>
    <name evidence="3" type="ORF">J2I47_20620</name>
</gene>
<feature type="chain" id="PRO_5037543009" description="DUF3108 domain-containing protein" evidence="2">
    <location>
        <begin position="18"/>
        <end position="234"/>
    </location>
</feature>
<dbReference type="RefSeq" id="WP_207366495.1">
    <property type="nucleotide sequence ID" value="NZ_JAFMYV010000011.1"/>
</dbReference>
<evidence type="ECO:0000256" key="2">
    <source>
        <dbReference type="SAM" id="SignalP"/>
    </source>
</evidence>
<feature type="signal peptide" evidence="2">
    <location>
        <begin position="1"/>
        <end position="17"/>
    </location>
</feature>
<evidence type="ECO:0000313" key="3">
    <source>
        <dbReference type="EMBL" id="MBO0938969.1"/>
    </source>
</evidence>
<evidence type="ECO:0000256" key="1">
    <source>
        <dbReference type="SAM" id="MobiDB-lite"/>
    </source>
</evidence>
<keyword evidence="4" id="KW-1185">Reference proteome</keyword>
<protein>
    <recommendedName>
        <fullName evidence="5">DUF3108 domain-containing protein</fullName>
    </recommendedName>
</protein>
<dbReference type="AlphaFoldDB" id="A0A939GKK0"/>